<feature type="region of interest" description="Disordered" evidence="1">
    <location>
        <begin position="212"/>
        <end position="235"/>
    </location>
</feature>
<name>A0A811P9S9_9POAL</name>
<feature type="region of interest" description="Disordered" evidence="1">
    <location>
        <begin position="19"/>
        <end position="47"/>
    </location>
</feature>
<evidence type="ECO:0000313" key="3">
    <source>
        <dbReference type="Proteomes" id="UP000604825"/>
    </source>
</evidence>
<reference evidence="2" key="1">
    <citation type="submission" date="2020-10" db="EMBL/GenBank/DDBJ databases">
        <authorList>
            <person name="Han B."/>
            <person name="Lu T."/>
            <person name="Zhao Q."/>
            <person name="Huang X."/>
            <person name="Zhao Y."/>
        </authorList>
    </citation>
    <scope>NUCLEOTIDE SEQUENCE</scope>
</reference>
<evidence type="ECO:0000313" key="2">
    <source>
        <dbReference type="EMBL" id="CAD6238431.1"/>
    </source>
</evidence>
<gene>
    <name evidence="2" type="ORF">NCGR_LOCUS25667</name>
</gene>
<evidence type="ECO:0000256" key="1">
    <source>
        <dbReference type="SAM" id="MobiDB-lite"/>
    </source>
</evidence>
<dbReference type="EMBL" id="CAJGYO010000006">
    <property type="protein sequence ID" value="CAD6238431.1"/>
    <property type="molecule type" value="Genomic_DNA"/>
</dbReference>
<accession>A0A811P9S9</accession>
<keyword evidence="3" id="KW-1185">Reference proteome</keyword>
<comment type="caution">
    <text evidence="2">The sequence shown here is derived from an EMBL/GenBank/DDBJ whole genome shotgun (WGS) entry which is preliminary data.</text>
</comment>
<dbReference type="Proteomes" id="UP000604825">
    <property type="component" value="Unassembled WGS sequence"/>
</dbReference>
<feature type="region of interest" description="Disordered" evidence="1">
    <location>
        <begin position="126"/>
        <end position="150"/>
    </location>
</feature>
<organism evidence="2 3">
    <name type="scientific">Miscanthus lutarioriparius</name>
    <dbReference type="NCBI Taxonomy" id="422564"/>
    <lineage>
        <taxon>Eukaryota</taxon>
        <taxon>Viridiplantae</taxon>
        <taxon>Streptophyta</taxon>
        <taxon>Embryophyta</taxon>
        <taxon>Tracheophyta</taxon>
        <taxon>Spermatophyta</taxon>
        <taxon>Magnoliopsida</taxon>
        <taxon>Liliopsida</taxon>
        <taxon>Poales</taxon>
        <taxon>Poaceae</taxon>
        <taxon>PACMAD clade</taxon>
        <taxon>Panicoideae</taxon>
        <taxon>Andropogonodae</taxon>
        <taxon>Andropogoneae</taxon>
        <taxon>Saccharinae</taxon>
        <taxon>Miscanthus</taxon>
    </lineage>
</organism>
<proteinExistence type="predicted"/>
<sequence>MGKFRRKLIDALKKVTRAITPPFGSPTENQKNPRHTDKNHSDDGFDSNLVGVTIHNLSQGSTIHEQLDHCDESNQCHDIVAAKLIKTAVSCLSLYGHNWPHGVNHTDVDDGDIISHTRSCYLGANEHGGNSHSPQHLGAQPPHRSNRSPATIPNAAKVLPYNGAIMVVDREVVGEEVAPEGTLPMEGVTKSTRLMMIQGVAIALTVRAMPITTGENPGTDPNRRHTSPRLIPMTW</sequence>
<feature type="compositionally biased region" description="Basic and acidic residues" evidence="1">
    <location>
        <begin position="34"/>
        <end position="43"/>
    </location>
</feature>
<protein>
    <submittedName>
        <fullName evidence="2">Uncharacterized protein</fullName>
    </submittedName>
</protein>
<dbReference type="AlphaFoldDB" id="A0A811P9S9"/>